<comment type="subcellular location">
    <subcellularLocation>
        <location evidence="1">Cell membrane</location>
    </subcellularLocation>
</comment>
<dbReference type="RefSeq" id="XP_002680294.1">
    <property type="nucleotide sequence ID" value="XM_002680248.1"/>
</dbReference>
<evidence type="ECO:0000259" key="8">
    <source>
        <dbReference type="PROSITE" id="PS50221"/>
    </source>
</evidence>
<dbReference type="AlphaFoldDB" id="D2V6D1"/>
<keyword evidence="3 7" id="KW-0812">Transmembrane</keyword>
<dbReference type="InterPro" id="IPR056822">
    <property type="entry name" value="TEN_NHL"/>
</dbReference>
<dbReference type="OrthoDB" id="21182at2759"/>
<evidence type="ECO:0000313" key="10">
    <source>
        <dbReference type="Proteomes" id="UP000006671"/>
    </source>
</evidence>
<evidence type="ECO:0000256" key="2">
    <source>
        <dbReference type="ARBA" id="ARBA00022475"/>
    </source>
</evidence>
<dbReference type="STRING" id="5762.D2V6D1"/>
<accession>D2V6D1</accession>
<dbReference type="GeneID" id="8861618"/>
<feature type="domain" description="GAIN-B" evidence="8">
    <location>
        <begin position="954"/>
        <end position="1118"/>
    </location>
</feature>
<dbReference type="PANTHER" id="PTHR46388">
    <property type="entry name" value="NHL REPEAT-CONTAINING PROTEIN 2"/>
    <property type="match status" value="1"/>
</dbReference>
<reference evidence="9 10" key="1">
    <citation type="journal article" date="2010" name="Cell">
        <title>The genome of Naegleria gruberi illuminates early eukaryotic versatility.</title>
        <authorList>
            <person name="Fritz-Laylin L.K."/>
            <person name="Prochnik S.E."/>
            <person name="Ginger M.L."/>
            <person name="Dacks J.B."/>
            <person name="Carpenter M.L."/>
            <person name="Field M.C."/>
            <person name="Kuo A."/>
            <person name="Paredez A."/>
            <person name="Chapman J."/>
            <person name="Pham J."/>
            <person name="Shu S."/>
            <person name="Neupane R."/>
            <person name="Cipriano M."/>
            <person name="Mancuso J."/>
            <person name="Tu H."/>
            <person name="Salamov A."/>
            <person name="Lindquist E."/>
            <person name="Shapiro H."/>
            <person name="Lucas S."/>
            <person name="Grigoriev I.V."/>
            <person name="Cande W.Z."/>
            <person name="Fulton C."/>
            <person name="Rokhsar D.S."/>
            <person name="Dawson S.C."/>
        </authorList>
    </citation>
    <scope>NUCLEOTIDE SEQUENCE [LARGE SCALE GENOMIC DNA]</scope>
    <source>
        <strain evidence="9 10">NEG-M</strain>
    </source>
</reference>
<gene>
    <name evidence="9" type="ORF">NAEGRDRAFT_47033</name>
</gene>
<keyword evidence="10" id="KW-1185">Reference proteome</keyword>
<dbReference type="InterPro" id="IPR057244">
    <property type="entry name" value="GAIN_B"/>
</dbReference>
<dbReference type="KEGG" id="ngr:NAEGRDRAFT_47033"/>
<evidence type="ECO:0000256" key="1">
    <source>
        <dbReference type="ARBA" id="ARBA00004236"/>
    </source>
</evidence>
<dbReference type="VEuPathDB" id="AmoebaDB:NAEGRDRAFT_47033"/>
<protein>
    <submittedName>
        <fullName evidence="9">Predicted protein</fullName>
    </submittedName>
</protein>
<dbReference type="PROSITE" id="PS01186">
    <property type="entry name" value="EGF_2"/>
    <property type="match status" value="1"/>
</dbReference>
<keyword evidence="2" id="KW-1003">Cell membrane</keyword>
<dbReference type="PROSITE" id="PS00022">
    <property type="entry name" value="EGF_1"/>
    <property type="match status" value="1"/>
</dbReference>
<dbReference type="PROSITE" id="PS50221">
    <property type="entry name" value="GAIN_B"/>
    <property type="match status" value="1"/>
</dbReference>
<sequence>MKATNVGMYRPYGLAVDKKNGNIYYAESGNHQVRYLDSNSGISHYFAGAPNYQAGVGSDSLAFANDSLTNPYGVAINSKVSPKDEIFICDNNNIRKIVNDTFYNVVGNGQLGNSPDGTPAVTASIKTAYGIAFHPVTAIVFDSNGNLFALSLTKGQVIKISNGVKTVIANNAGVVGFSGDGGSALNARFTYPSGLAIYGNSLYVSDFADYRIRKIDLVLGNINTVAGDGSIRYQVLSGNVSNISLLNPVSTFYNSKRDELLVVDSSVGVVLKLNSVANYGNSLVDRVAGTGIIELDTDGKLGNLTSLYTPISVTQSESSSDIYIGTTIGIKKLTDSNKLISSFAGSQAYSSGDGYPATAARLSSPEGIAISTSGEVFISDKGSHTIRKIDSKGVISTVAGTGSAGYVDGPALKAKLNGPGFLAFTPNGDLLITESSNNRIRKLSFVSGNITTIAGTGNTTYNGEGLSALSTNMNYPSGICVNASNGDIFYSDGFNATSTSVYPRGLAIHPISLELYFVDIGGSTGKYLIRRVNSQDGKVYTVIGGGQSLSATSLANATNIGGVSAISFAPNGDLYFDSPSTHGIKRMIYGSNMVSTIAGLVSYMATTGDGPALSTSIAVPQCVVYWNGEVYFVDVYLIRKVSSGQVVTIAGGIGDGGLAVNSELSTVSSMALTDTDLYLSDKGNYRIRKVSFSSGLIDSVVGAYYYTDNGDNFANKTNINLVNDIRILNNQILFTDSGNNKIRKTDISGKGKVTTIAGKGTNIGIVSMPENELATQSYLNNPSSVAYLPNGEVIIADTNNNVIRKVDLIGNITLIAGKPFQAGFNGDSSNAKNSLLNNPTGLSTLKDGRIVFADTMNMRIRMLTPYCPVGYIMNQLPSGGLVCNITTCYGVSFDDSKVCSGKGTCQALNSCSCLTGYSGLDCSIADYCTLYPTSTVCSSSSFNTTESQTSIVSNITQLDSKTIQFSSTPSISISLPSIISQYLQSSEISLKNDSVQVVSSLSESKKSETAVISQVVSLVLLKSNSNEKITVQNLQQPISFSFENVTLTLPNIEKLNISCVYLDENSKEWKSDGLETEIQNQIITQQLADGNVTVTLSIKCNTNHLTSFSVIDQNYKKATSQPNKEDAAILQDNTVLIAAIVGSVGGLCVIGTIIALIVVVCIFVKRKNKK</sequence>
<dbReference type="GO" id="GO:0005886">
    <property type="term" value="C:plasma membrane"/>
    <property type="evidence" value="ECO:0007669"/>
    <property type="project" value="UniProtKB-SubCell"/>
</dbReference>
<dbReference type="Pfam" id="PF25021">
    <property type="entry name" value="TEN_NHL"/>
    <property type="match status" value="3"/>
</dbReference>
<evidence type="ECO:0000313" key="9">
    <source>
        <dbReference type="EMBL" id="EFC47550.1"/>
    </source>
</evidence>
<feature type="transmembrane region" description="Helical" evidence="7">
    <location>
        <begin position="1135"/>
        <end position="1164"/>
    </location>
</feature>
<organism evidence="10">
    <name type="scientific">Naegleria gruberi</name>
    <name type="common">Amoeba</name>
    <dbReference type="NCBI Taxonomy" id="5762"/>
    <lineage>
        <taxon>Eukaryota</taxon>
        <taxon>Discoba</taxon>
        <taxon>Heterolobosea</taxon>
        <taxon>Tetramitia</taxon>
        <taxon>Eutetramitia</taxon>
        <taxon>Vahlkampfiidae</taxon>
        <taxon>Naegleria</taxon>
    </lineage>
</organism>
<keyword evidence="5 7" id="KW-0472">Membrane</keyword>
<dbReference type="eggNOG" id="KOG4659">
    <property type="taxonomic scope" value="Eukaryota"/>
</dbReference>
<dbReference type="Gene3D" id="2.120.10.30">
    <property type="entry name" value="TolB, C-terminal domain"/>
    <property type="match status" value="5"/>
</dbReference>
<name>D2V6D1_NAEGR</name>
<dbReference type="eggNOG" id="KOG2177">
    <property type="taxonomic scope" value="Eukaryota"/>
</dbReference>
<dbReference type="Proteomes" id="UP000006671">
    <property type="component" value="Unassembled WGS sequence"/>
</dbReference>
<evidence type="ECO:0000256" key="3">
    <source>
        <dbReference type="ARBA" id="ARBA00022692"/>
    </source>
</evidence>
<keyword evidence="4 7" id="KW-1133">Transmembrane helix</keyword>
<evidence type="ECO:0000256" key="4">
    <source>
        <dbReference type="ARBA" id="ARBA00022989"/>
    </source>
</evidence>
<dbReference type="InParanoid" id="D2V6D1"/>
<dbReference type="EMBL" id="GG738854">
    <property type="protein sequence ID" value="EFC47550.1"/>
    <property type="molecule type" value="Genomic_DNA"/>
</dbReference>
<evidence type="ECO:0000256" key="7">
    <source>
        <dbReference type="SAM" id="Phobius"/>
    </source>
</evidence>
<keyword evidence="6" id="KW-1015">Disulfide bond</keyword>
<dbReference type="InterPro" id="IPR000742">
    <property type="entry name" value="EGF"/>
</dbReference>
<proteinExistence type="predicted"/>
<dbReference type="PANTHER" id="PTHR46388:SF2">
    <property type="entry name" value="NHL REPEAT-CONTAINING PROTEIN 2"/>
    <property type="match status" value="1"/>
</dbReference>
<dbReference type="InterPro" id="IPR011042">
    <property type="entry name" value="6-blade_b-propeller_TolB-like"/>
</dbReference>
<evidence type="ECO:0000256" key="6">
    <source>
        <dbReference type="ARBA" id="ARBA00023157"/>
    </source>
</evidence>
<dbReference type="SUPFAM" id="SSF101898">
    <property type="entry name" value="NHL repeat"/>
    <property type="match status" value="3"/>
</dbReference>
<evidence type="ECO:0000256" key="5">
    <source>
        <dbReference type="ARBA" id="ARBA00023136"/>
    </source>
</evidence>